<gene>
    <name evidence="1" type="ORF">ESB00_12665</name>
</gene>
<evidence type="ECO:0000313" key="2">
    <source>
        <dbReference type="Proteomes" id="UP000290218"/>
    </source>
</evidence>
<name>A0A4Q1CCK6_9BACT</name>
<evidence type="ECO:0000313" key="1">
    <source>
        <dbReference type="EMBL" id="RXK56681.1"/>
    </source>
</evidence>
<comment type="caution">
    <text evidence="1">The sequence shown here is derived from an EMBL/GenBank/DDBJ whole genome shotgun (WGS) entry which is preliminary data.</text>
</comment>
<keyword evidence="2" id="KW-1185">Reference proteome</keyword>
<proteinExistence type="predicted"/>
<accession>A0A4Q1CCK6</accession>
<dbReference type="AlphaFoldDB" id="A0A4Q1CCK6"/>
<dbReference type="RefSeq" id="WP_129048047.1">
    <property type="nucleotide sequence ID" value="NZ_SDHX01000001.1"/>
</dbReference>
<organism evidence="1 2">
    <name type="scientific">Oleiharenicola lentus</name>
    <dbReference type="NCBI Taxonomy" id="2508720"/>
    <lineage>
        <taxon>Bacteria</taxon>
        <taxon>Pseudomonadati</taxon>
        <taxon>Verrucomicrobiota</taxon>
        <taxon>Opitutia</taxon>
        <taxon>Opitutales</taxon>
        <taxon>Opitutaceae</taxon>
        <taxon>Oleiharenicola</taxon>
    </lineage>
</organism>
<dbReference type="Proteomes" id="UP000290218">
    <property type="component" value="Unassembled WGS sequence"/>
</dbReference>
<dbReference type="EMBL" id="SDHX01000001">
    <property type="protein sequence ID" value="RXK56681.1"/>
    <property type="molecule type" value="Genomic_DNA"/>
</dbReference>
<dbReference type="OrthoDB" id="282896at2"/>
<reference evidence="1 2" key="1">
    <citation type="submission" date="2019-01" db="EMBL/GenBank/DDBJ databases">
        <title>Lacunisphaera sp. strain TWA-58.</title>
        <authorList>
            <person name="Chen W.-M."/>
        </authorList>
    </citation>
    <scope>NUCLEOTIDE SEQUENCE [LARGE SCALE GENOMIC DNA]</scope>
    <source>
        <strain evidence="1 2">TWA-58</strain>
    </source>
</reference>
<protein>
    <submittedName>
        <fullName evidence="1">Uncharacterized protein</fullName>
    </submittedName>
</protein>
<sequence>MSSTPTSPRPAFWQACRLPAVWVRAARLGLVVGLIQVSLNQGDHWLSGHITTGVILKSILSPLLSFGIAFASAAATHAENLSRSAP</sequence>